<dbReference type="InterPro" id="IPR000182">
    <property type="entry name" value="GNAT_dom"/>
</dbReference>
<dbReference type="PROSITE" id="PS51186">
    <property type="entry name" value="GNAT"/>
    <property type="match status" value="1"/>
</dbReference>
<comment type="caution">
    <text evidence="4">The sequence shown here is derived from an EMBL/GenBank/DDBJ whole genome shotgun (WGS) entry which is preliminary data.</text>
</comment>
<protein>
    <submittedName>
        <fullName evidence="4">GNAT family N-acetyltransferase</fullName>
    </submittedName>
</protein>
<dbReference type="RefSeq" id="WP_228353702.1">
    <property type="nucleotide sequence ID" value="NZ_JACEGA010000001.1"/>
</dbReference>
<evidence type="ECO:0000313" key="5">
    <source>
        <dbReference type="Proteomes" id="UP000574276"/>
    </source>
</evidence>
<organism evidence="4 5">
    <name type="scientific">Variimorphobacter saccharofermentans</name>
    <dbReference type="NCBI Taxonomy" id="2755051"/>
    <lineage>
        <taxon>Bacteria</taxon>
        <taxon>Bacillati</taxon>
        <taxon>Bacillota</taxon>
        <taxon>Clostridia</taxon>
        <taxon>Lachnospirales</taxon>
        <taxon>Lachnospiraceae</taxon>
        <taxon>Variimorphobacter</taxon>
    </lineage>
</organism>
<dbReference type="CDD" id="cd04301">
    <property type="entry name" value="NAT_SF"/>
    <property type="match status" value="1"/>
</dbReference>
<dbReference type="InterPro" id="IPR016181">
    <property type="entry name" value="Acyl_CoA_acyltransferase"/>
</dbReference>
<dbReference type="Gene3D" id="3.40.630.30">
    <property type="match status" value="1"/>
</dbReference>
<evidence type="ECO:0000256" key="2">
    <source>
        <dbReference type="ARBA" id="ARBA00023315"/>
    </source>
</evidence>
<accession>A0A839K404</accession>
<dbReference type="Proteomes" id="UP000574276">
    <property type="component" value="Unassembled WGS sequence"/>
</dbReference>
<dbReference type="InterPro" id="IPR045039">
    <property type="entry name" value="NSI-like"/>
</dbReference>
<dbReference type="GO" id="GO:0008080">
    <property type="term" value="F:N-acetyltransferase activity"/>
    <property type="evidence" value="ECO:0007669"/>
    <property type="project" value="InterPro"/>
</dbReference>
<reference evidence="4 5" key="1">
    <citation type="submission" date="2020-07" db="EMBL/GenBank/DDBJ databases">
        <title>Characterization and genome sequencing of isolate MD1, a novel member within the family Lachnospiraceae.</title>
        <authorList>
            <person name="Rettenmaier R."/>
            <person name="Di Bello L."/>
            <person name="Zinser C."/>
            <person name="Scheitz K."/>
            <person name="Liebl W."/>
            <person name="Zverlov V."/>
        </authorList>
    </citation>
    <scope>NUCLEOTIDE SEQUENCE [LARGE SCALE GENOMIC DNA]</scope>
    <source>
        <strain evidence="4 5">MD1</strain>
    </source>
</reference>
<dbReference type="Pfam" id="PF13508">
    <property type="entry name" value="Acetyltransf_7"/>
    <property type="match status" value="1"/>
</dbReference>
<dbReference type="GO" id="GO:0005737">
    <property type="term" value="C:cytoplasm"/>
    <property type="evidence" value="ECO:0007669"/>
    <property type="project" value="TreeGrafter"/>
</dbReference>
<dbReference type="SUPFAM" id="SSF55729">
    <property type="entry name" value="Acyl-CoA N-acyltransferases (Nat)"/>
    <property type="match status" value="1"/>
</dbReference>
<gene>
    <name evidence="4" type="ORF">H0486_14600</name>
</gene>
<proteinExistence type="predicted"/>
<evidence type="ECO:0000256" key="1">
    <source>
        <dbReference type="ARBA" id="ARBA00022679"/>
    </source>
</evidence>
<keyword evidence="2" id="KW-0012">Acyltransferase</keyword>
<dbReference type="AlphaFoldDB" id="A0A839K404"/>
<evidence type="ECO:0000313" key="4">
    <source>
        <dbReference type="EMBL" id="MBB2184108.1"/>
    </source>
</evidence>
<name>A0A839K404_9FIRM</name>
<dbReference type="PANTHER" id="PTHR43626:SF4">
    <property type="entry name" value="GCN5-RELATED N-ACETYLTRANSFERASE 2, CHLOROPLASTIC"/>
    <property type="match status" value="1"/>
</dbReference>
<evidence type="ECO:0000259" key="3">
    <source>
        <dbReference type="PROSITE" id="PS51186"/>
    </source>
</evidence>
<keyword evidence="5" id="KW-1185">Reference proteome</keyword>
<dbReference type="EMBL" id="JACEGA010000001">
    <property type="protein sequence ID" value="MBB2184108.1"/>
    <property type="molecule type" value="Genomic_DNA"/>
</dbReference>
<keyword evidence="1 4" id="KW-0808">Transferase</keyword>
<feature type="domain" description="N-acetyltransferase" evidence="3">
    <location>
        <begin position="6"/>
        <end position="137"/>
    </location>
</feature>
<sequence length="137" mass="15984">MNIVYNDIRKDLPVEQLHRLFTLAGWADGSETPEMLKYFNIPFINSTLVISAWDNDRLVGTVRVLSDKIIRSIIYDLVVDPEYQNKGIGQELVKRCIEHFPDSEWLVQTTKEISSYYEKLGFKINDDVFLSIPSKWQ</sequence>
<dbReference type="PANTHER" id="PTHR43626">
    <property type="entry name" value="ACYL-COA N-ACYLTRANSFERASE"/>
    <property type="match status" value="1"/>
</dbReference>